<dbReference type="AlphaFoldDB" id="A0AAF0EK74"/>
<name>A0AAF0EK74_9BASI</name>
<dbReference type="Proteomes" id="UP001213623">
    <property type="component" value="Chromosome 4"/>
</dbReference>
<accession>A0AAF0EK74</accession>
<feature type="domain" description="RWD" evidence="1">
    <location>
        <begin position="28"/>
        <end position="135"/>
    </location>
</feature>
<reference evidence="2" key="1">
    <citation type="submission" date="2023-03" db="EMBL/GenBank/DDBJ databases">
        <title>Mating type loci evolution in Malassezia.</title>
        <authorList>
            <person name="Coelho M.A."/>
        </authorList>
    </citation>
    <scope>NUCLEOTIDE SEQUENCE</scope>
    <source>
        <strain evidence="2">CBS 9557</strain>
    </source>
</reference>
<dbReference type="PROSITE" id="PS50908">
    <property type="entry name" value="RWD"/>
    <property type="match status" value="1"/>
</dbReference>
<sequence length="154" mass="17553">MEALIERLQDRSHWATEDDANSAEDFSQELIALQSIYDPDNVDLVYGSQAGQPVVIQVKMPLREGIDDWIKLQVELSITYPNCDTAPKMQLSETSEHDDTDLAHSDVLVERKSEFLGHAIRISSPDEIATITVKLPQADAWLIYYIYWFVPFNP</sequence>
<keyword evidence="3" id="KW-1185">Reference proteome</keyword>
<gene>
    <name evidence="2" type="ORF">MNAN1_002255</name>
</gene>
<dbReference type="InterPro" id="IPR006575">
    <property type="entry name" value="RWD_dom"/>
</dbReference>
<dbReference type="Gene3D" id="3.10.110.10">
    <property type="entry name" value="Ubiquitin Conjugating Enzyme"/>
    <property type="match status" value="1"/>
</dbReference>
<dbReference type="Pfam" id="PF05773">
    <property type="entry name" value="RWD"/>
    <property type="match status" value="1"/>
</dbReference>
<organism evidence="2 3">
    <name type="scientific">Malassezia nana</name>
    <dbReference type="NCBI Taxonomy" id="180528"/>
    <lineage>
        <taxon>Eukaryota</taxon>
        <taxon>Fungi</taxon>
        <taxon>Dikarya</taxon>
        <taxon>Basidiomycota</taxon>
        <taxon>Ustilaginomycotina</taxon>
        <taxon>Malasseziomycetes</taxon>
        <taxon>Malasseziales</taxon>
        <taxon>Malasseziaceae</taxon>
        <taxon>Malassezia</taxon>
    </lineage>
</organism>
<protein>
    <recommendedName>
        <fullName evidence="1">RWD domain-containing protein</fullName>
    </recommendedName>
</protein>
<dbReference type="InterPro" id="IPR016135">
    <property type="entry name" value="UBQ-conjugating_enzyme/RWD"/>
</dbReference>
<evidence type="ECO:0000313" key="2">
    <source>
        <dbReference type="EMBL" id="WFD27259.1"/>
    </source>
</evidence>
<dbReference type="EMBL" id="CP119895">
    <property type="protein sequence ID" value="WFD27259.1"/>
    <property type="molecule type" value="Genomic_DNA"/>
</dbReference>
<evidence type="ECO:0000259" key="1">
    <source>
        <dbReference type="PROSITE" id="PS50908"/>
    </source>
</evidence>
<evidence type="ECO:0000313" key="3">
    <source>
        <dbReference type="Proteomes" id="UP001213623"/>
    </source>
</evidence>
<proteinExistence type="predicted"/>
<dbReference type="SUPFAM" id="SSF54495">
    <property type="entry name" value="UBC-like"/>
    <property type="match status" value="1"/>
</dbReference>